<keyword evidence="2" id="KW-0677">Repeat</keyword>
<evidence type="ECO:0000256" key="2">
    <source>
        <dbReference type="ARBA" id="ARBA00022737"/>
    </source>
</evidence>
<keyword evidence="6" id="KW-1133">Transmembrane helix</keyword>
<evidence type="ECO:0000256" key="5">
    <source>
        <dbReference type="PROSITE-ProRule" id="PRU00023"/>
    </source>
</evidence>
<evidence type="ECO:0000313" key="8">
    <source>
        <dbReference type="EMBL" id="CAF0714386.1"/>
    </source>
</evidence>
<dbReference type="SMART" id="SM01420">
    <property type="entry name" value="TRP_2"/>
    <property type="match status" value="1"/>
</dbReference>
<proteinExistence type="predicted"/>
<dbReference type="InterPro" id="IPR036770">
    <property type="entry name" value="Ankyrin_rpt-contain_sf"/>
</dbReference>
<evidence type="ECO:0000256" key="6">
    <source>
        <dbReference type="SAM" id="Phobius"/>
    </source>
</evidence>
<feature type="transmembrane region" description="Helical" evidence="6">
    <location>
        <begin position="322"/>
        <end position="345"/>
    </location>
</feature>
<dbReference type="Gene3D" id="1.25.40.20">
    <property type="entry name" value="Ankyrin repeat-containing domain"/>
    <property type="match status" value="1"/>
</dbReference>
<keyword evidence="5" id="KW-0040">ANK repeat</keyword>
<dbReference type="InterPro" id="IPR013555">
    <property type="entry name" value="TRP_dom"/>
</dbReference>
<organism evidence="8 9">
    <name type="scientific">Brachionus calyciflorus</name>
    <dbReference type="NCBI Taxonomy" id="104777"/>
    <lineage>
        <taxon>Eukaryota</taxon>
        <taxon>Metazoa</taxon>
        <taxon>Spiralia</taxon>
        <taxon>Gnathifera</taxon>
        <taxon>Rotifera</taxon>
        <taxon>Eurotatoria</taxon>
        <taxon>Monogononta</taxon>
        <taxon>Pseudotrocha</taxon>
        <taxon>Ploima</taxon>
        <taxon>Brachionidae</taxon>
        <taxon>Brachionus</taxon>
    </lineage>
</organism>
<sequence>MSSQKSSFQRGSFEYRTQNDDINEKFLEACCSGDDQLISLILCSIKDFDIDITDNLGRTALRLAILNNNIEIVELLLQKCDSTKVREALLLAIYMGHTQLAENIINHPQYKIFHEKKFLNGTNDSFWQTTSSDNAQFSPDMTPIMLASQYNRIEIVQLLLSNGEFIEKPHEFHCKCIECSNRFKFDSLRHAQSRLNAYRGLTSPCYISLASVDPILSAFEMRHEIRILSEKEKYFKEEYLQLADKLSEYSVNLVNNVRGRDELDILLNKTGREDEEKYGKLARLGMAIKYEEMGFVAHPNCQQKLVEVWYTGVRKIRHFHKVLIILLIIAFIFFIPFGSMIFIILPRSKFGKFMSLPCIKFLTFTISYILFISMLIYNGIQFDNEEKSRLKFSQTYPEQFENFTQYFEADLKIKFEARDFYIRKSQPNNLDLAICIWLLGLFLREVKNIIDHGPNEYLFLWSNIISWVMILIFFSSYGLKLYTILIVRQNLERVCDPLFWSLVSNLNNSNLASQINVYKTFYWLNNDRFYWVSFDPINLAEGLFAFGIIASFSRLCFLLPTNQSLGPLQITLGHMITDIFKFLCIFSLVFSGFLFGLHNLYWYYETGVRKNVEITKHDFKTIGEQKFGTLSDTFITMFYSLYALGGSDDVLIEPFENSMTPKFGYALFGMFHVSNITILMSMLIAMMTKSFQTILEQSDTEWKYSRSRLYMEFIKRGSVVPIPLNIIPSPNFVLTVFKKIIGFLTTSVDMNEAPVIYINELDQRELSTVSKSSDGDVVLRKHSTHGTELNYKKVIERIVRRFLLNNSENENEPVKEKDFDELNQDLKSAKTEILTDILKTKENVLENTTILQRDLRLLGEFFIGDDSGLKIENKF</sequence>
<evidence type="ECO:0000256" key="1">
    <source>
        <dbReference type="ARBA" id="ARBA00022448"/>
    </source>
</evidence>
<keyword evidence="4" id="KW-0407">Ion channel</keyword>
<accession>A0A813M740</accession>
<evidence type="ECO:0000259" key="7">
    <source>
        <dbReference type="SMART" id="SM01420"/>
    </source>
</evidence>
<dbReference type="AlphaFoldDB" id="A0A813M740"/>
<evidence type="ECO:0000256" key="4">
    <source>
        <dbReference type="ARBA" id="ARBA00023303"/>
    </source>
</evidence>
<dbReference type="Pfam" id="PF08344">
    <property type="entry name" value="TRP_2"/>
    <property type="match status" value="1"/>
</dbReference>
<dbReference type="InterPro" id="IPR002110">
    <property type="entry name" value="Ankyrin_rpt"/>
</dbReference>
<protein>
    <recommendedName>
        <fullName evidence="7">Transient receptor ion channel domain-containing protein</fullName>
    </recommendedName>
</protein>
<dbReference type="EMBL" id="CAJNOC010000094">
    <property type="protein sequence ID" value="CAF0714386.1"/>
    <property type="molecule type" value="Genomic_DNA"/>
</dbReference>
<dbReference type="PANTHER" id="PTHR10117">
    <property type="entry name" value="TRANSIENT RECEPTOR POTENTIAL CHANNEL"/>
    <property type="match status" value="1"/>
</dbReference>
<evidence type="ECO:0000256" key="3">
    <source>
        <dbReference type="ARBA" id="ARBA00023065"/>
    </source>
</evidence>
<feature type="repeat" description="ANK" evidence="5">
    <location>
        <begin position="56"/>
        <end position="88"/>
    </location>
</feature>
<dbReference type="PROSITE" id="PS50297">
    <property type="entry name" value="ANK_REP_REGION"/>
    <property type="match status" value="1"/>
</dbReference>
<dbReference type="GO" id="GO:0070679">
    <property type="term" value="F:inositol 1,4,5 trisphosphate binding"/>
    <property type="evidence" value="ECO:0007669"/>
    <property type="project" value="TreeGrafter"/>
</dbReference>
<dbReference type="PANTHER" id="PTHR10117:SF54">
    <property type="entry name" value="TRANSIENT RECEPTOR POTENTIAL-GAMMA PROTEIN"/>
    <property type="match status" value="1"/>
</dbReference>
<feature type="transmembrane region" description="Helical" evidence="6">
    <location>
        <begin position="361"/>
        <end position="380"/>
    </location>
</feature>
<dbReference type="GO" id="GO:0051480">
    <property type="term" value="P:regulation of cytosolic calcium ion concentration"/>
    <property type="evidence" value="ECO:0007669"/>
    <property type="project" value="TreeGrafter"/>
</dbReference>
<dbReference type="Proteomes" id="UP000663879">
    <property type="component" value="Unassembled WGS sequence"/>
</dbReference>
<name>A0A813M740_9BILA</name>
<dbReference type="InterPro" id="IPR002153">
    <property type="entry name" value="TRPC_channel"/>
</dbReference>
<dbReference type="GO" id="GO:0015279">
    <property type="term" value="F:store-operated calcium channel activity"/>
    <property type="evidence" value="ECO:0007669"/>
    <property type="project" value="TreeGrafter"/>
</dbReference>
<dbReference type="SUPFAM" id="SSF48403">
    <property type="entry name" value="Ankyrin repeat"/>
    <property type="match status" value="1"/>
</dbReference>
<dbReference type="PROSITE" id="PS50088">
    <property type="entry name" value="ANK_REPEAT"/>
    <property type="match status" value="2"/>
</dbReference>
<feature type="transmembrane region" description="Helical" evidence="6">
    <location>
        <begin position="580"/>
        <end position="604"/>
    </location>
</feature>
<dbReference type="GO" id="GO:0005886">
    <property type="term" value="C:plasma membrane"/>
    <property type="evidence" value="ECO:0007669"/>
    <property type="project" value="TreeGrafter"/>
</dbReference>
<keyword evidence="3" id="KW-0406">Ion transport</keyword>
<reference evidence="8" key="1">
    <citation type="submission" date="2021-02" db="EMBL/GenBank/DDBJ databases">
        <authorList>
            <person name="Nowell W R."/>
        </authorList>
    </citation>
    <scope>NUCLEOTIDE SEQUENCE</scope>
    <source>
        <strain evidence="8">Ploen Becks lab</strain>
    </source>
</reference>
<dbReference type="SMART" id="SM00248">
    <property type="entry name" value="ANK"/>
    <property type="match status" value="2"/>
</dbReference>
<feature type="domain" description="Transient receptor ion channel" evidence="7">
    <location>
        <begin position="174"/>
        <end position="236"/>
    </location>
</feature>
<keyword evidence="6" id="KW-0472">Membrane</keyword>
<evidence type="ECO:0000313" key="9">
    <source>
        <dbReference type="Proteomes" id="UP000663879"/>
    </source>
</evidence>
<dbReference type="Pfam" id="PF00023">
    <property type="entry name" value="Ank"/>
    <property type="match status" value="1"/>
</dbReference>
<feature type="transmembrane region" description="Helical" evidence="6">
    <location>
        <begin position="665"/>
        <end position="685"/>
    </location>
</feature>
<dbReference type="OrthoDB" id="2373987at2759"/>
<keyword evidence="6" id="KW-0812">Transmembrane</keyword>
<keyword evidence="1" id="KW-0813">Transport</keyword>
<gene>
    <name evidence="8" type="ORF">OXX778_LOCUS1461</name>
</gene>
<dbReference type="Pfam" id="PF12796">
    <property type="entry name" value="Ank_2"/>
    <property type="match status" value="1"/>
</dbReference>
<keyword evidence="9" id="KW-1185">Reference proteome</keyword>
<dbReference type="PRINTS" id="PR01097">
    <property type="entry name" value="TRNSRECEPTRP"/>
</dbReference>
<comment type="caution">
    <text evidence="8">The sequence shown here is derived from an EMBL/GenBank/DDBJ whole genome shotgun (WGS) entry which is preliminary data.</text>
</comment>
<feature type="repeat" description="ANK" evidence="5">
    <location>
        <begin position="139"/>
        <end position="171"/>
    </location>
</feature>
<dbReference type="GO" id="GO:0034703">
    <property type="term" value="C:cation channel complex"/>
    <property type="evidence" value="ECO:0007669"/>
    <property type="project" value="TreeGrafter"/>
</dbReference>
<feature type="transmembrane region" description="Helical" evidence="6">
    <location>
        <begin position="458"/>
        <end position="479"/>
    </location>
</feature>